<dbReference type="GO" id="GO:0005576">
    <property type="term" value="C:extracellular region"/>
    <property type="evidence" value="ECO:0007669"/>
    <property type="project" value="UniProtKB-SubCell"/>
</dbReference>
<accession>A0A8T2AWP6</accession>
<feature type="signal peptide" evidence="6">
    <location>
        <begin position="1"/>
        <end position="20"/>
    </location>
</feature>
<protein>
    <submittedName>
        <fullName evidence="7">Plant self-incompatibility S1</fullName>
    </submittedName>
</protein>
<evidence type="ECO:0000256" key="5">
    <source>
        <dbReference type="ARBA" id="ARBA00022729"/>
    </source>
</evidence>
<dbReference type="GO" id="GO:0060320">
    <property type="term" value="P:rejection of self pollen"/>
    <property type="evidence" value="ECO:0007669"/>
    <property type="project" value="UniProtKB-KW"/>
</dbReference>
<comment type="caution">
    <text evidence="7">The sequence shown here is derived from an EMBL/GenBank/DDBJ whole genome shotgun (WGS) entry which is preliminary data.</text>
</comment>
<evidence type="ECO:0000313" key="7">
    <source>
        <dbReference type="EMBL" id="KAG7578691.1"/>
    </source>
</evidence>
<name>A0A8T2AWP6_9BRAS</name>
<dbReference type="EMBL" id="JAEFBK010000008">
    <property type="protein sequence ID" value="KAG7578691.1"/>
    <property type="molecule type" value="Genomic_DNA"/>
</dbReference>
<evidence type="ECO:0000256" key="6">
    <source>
        <dbReference type="SAM" id="SignalP"/>
    </source>
</evidence>
<keyword evidence="8" id="KW-1185">Reference proteome</keyword>
<evidence type="ECO:0000256" key="1">
    <source>
        <dbReference type="ARBA" id="ARBA00004613"/>
    </source>
</evidence>
<dbReference type="AlphaFoldDB" id="A0A8T2AWP6"/>
<evidence type="ECO:0000256" key="4">
    <source>
        <dbReference type="ARBA" id="ARBA00022525"/>
    </source>
</evidence>
<gene>
    <name evidence="7" type="ORF">ISN45_Aa03g028650</name>
</gene>
<proteinExistence type="inferred from homology"/>
<sequence length="139" mass="16538">MNHLIIFSLVLAIHFSLNEACNKPNIVEIHNQLAPGKLLSHHCRGSINEQNKGLQYLKVNQNFTIEFSDVSNRRERTVWTCMLRHGPKMEFYFNLQVYRAARTERCNQYRSWTAKPDGIWFRRDREKPSGHVRNWMKHA</sequence>
<feature type="chain" id="PRO_5043814963" evidence="6">
    <location>
        <begin position="21"/>
        <end position="139"/>
    </location>
</feature>
<evidence type="ECO:0000256" key="3">
    <source>
        <dbReference type="ARBA" id="ARBA00022471"/>
    </source>
</evidence>
<reference evidence="7 8" key="1">
    <citation type="submission" date="2020-12" db="EMBL/GenBank/DDBJ databases">
        <title>Concerted genomic and epigenomic changes stabilize Arabidopsis allopolyploids.</title>
        <authorList>
            <person name="Chen Z."/>
        </authorList>
    </citation>
    <scope>NUCLEOTIDE SEQUENCE [LARGE SCALE GENOMIC DNA]</scope>
    <source>
        <strain evidence="7">Allo738</strain>
        <tissue evidence="7">Leaf</tissue>
    </source>
</reference>
<comment type="similarity">
    <text evidence="2">Belongs to the plant self-incompatibility (S1) protein family.</text>
</comment>
<evidence type="ECO:0000256" key="2">
    <source>
        <dbReference type="ARBA" id="ARBA00005581"/>
    </source>
</evidence>
<keyword evidence="3" id="KW-0713">Self-incompatibility</keyword>
<dbReference type="Pfam" id="PF05938">
    <property type="entry name" value="Self-incomp_S1"/>
    <property type="match status" value="1"/>
</dbReference>
<keyword evidence="5 6" id="KW-0732">Signal</keyword>
<comment type="subcellular location">
    <subcellularLocation>
        <location evidence="1">Secreted</location>
    </subcellularLocation>
</comment>
<evidence type="ECO:0000313" key="8">
    <source>
        <dbReference type="Proteomes" id="UP000694240"/>
    </source>
</evidence>
<dbReference type="Proteomes" id="UP000694240">
    <property type="component" value="Chromosome 8"/>
</dbReference>
<organism evidence="7 8">
    <name type="scientific">Arabidopsis thaliana x Arabidopsis arenosa</name>
    <dbReference type="NCBI Taxonomy" id="1240361"/>
    <lineage>
        <taxon>Eukaryota</taxon>
        <taxon>Viridiplantae</taxon>
        <taxon>Streptophyta</taxon>
        <taxon>Embryophyta</taxon>
        <taxon>Tracheophyta</taxon>
        <taxon>Spermatophyta</taxon>
        <taxon>Magnoliopsida</taxon>
        <taxon>eudicotyledons</taxon>
        <taxon>Gunneridae</taxon>
        <taxon>Pentapetalae</taxon>
        <taxon>rosids</taxon>
        <taxon>malvids</taxon>
        <taxon>Brassicales</taxon>
        <taxon>Brassicaceae</taxon>
        <taxon>Camelineae</taxon>
        <taxon>Arabidopsis</taxon>
    </lineage>
</organism>
<keyword evidence="4" id="KW-0964">Secreted</keyword>
<dbReference type="InterPro" id="IPR010264">
    <property type="entry name" value="Self-incomp_S1"/>
</dbReference>